<dbReference type="GO" id="GO:0005741">
    <property type="term" value="C:mitochondrial outer membrane"/>
    <property type="evidence" value="ECO:0007669"/>
    <property type="project" value="TreeGrafter"/>
</dbReference>
<gene>
    <name evidence="2" type="ORF">BGZ80_003153</name>
</gene>
<evidence type="ECO:0000313" key="3">
    <source>
        <dbReference type="Proteomes" id="UP000703661"/>
    </source>
</evidence>
<proteinExistence type="predicted"/>
<accession>A0A9P6MP74</accession>
<feature type="compositionally biased region" description="Low complexity" evidence="1">
    <location>
        <begin position="772"/>
        <end position="794"/>
    </location>
</feature>
<dbReference type="PANTHER" id="PTHR31859:SF1">
    <property type="entry name" value="TETRATRICOPEPTIDE REPEAT PROTEIN 39C"/>
    <property type="match status" value="1"/>
</dbReference>
<dbReference type="AlphaFoldDB" id="A0A9P6MP74"/>
<dbReference type="Proteomes" id="UP000703661">
    <property type="component" value="Unassembled WGS sequence"/>
</dbReference>
<organism evidence="2 3">
    <name type="scientific">Entomortierella chlamydospora</name>
    <dbReference type="NCBI Taxonomy" id="101097"/>
    <lineage>
        <taxon>Eukaryota</taxon>
        <taxon>Fungi</taxon>
        <taxon>Fungi incertae sedis</taxon>
        <taxon>Mucoromycota</taxon>
        <taxon>Mortierellomycotina</taxon>
        <taxon>Mortierellomycetes</taxon>
        <taxon>Mortierellales</taxon>
        <taxon>Mortierellaceae</taxon>
        <taxon>Entomortierella</taxon>
    </lineage>
</organism>
<keyword evidence="3" id="KW-1185">Reference proteome</keyword>
<evidence type="ECO:0000313" key="2">
    <source>
        <dbReference type="EMBL" id="KAG0008695.1"/>
    </source>
</evidence>
<dbReference type="EMBL" id="JAAAID010001819">
    <property type="protein sequence ID" value="KAG0008695.1"/>
    <property type="molecule type" value="Genomic_DNA"/>
</dbReference>
<dbReference type="OrthoDB" id="43460at2759"/>
<comment type="caution">
    <text evidence="2">The sequence shown here is derived from an EMBL/GenBank/DDBJ whole genome shotgun (WGS) entry which is preliminary data.</text>
</comment>
<name>A0A9P6MP74_9FUNG</name>
<protein>
    <submittedName>
        <fullName evidence="2">Uncharacterized protein</fullName>
    </submittedName>
</protein>
<feature type="region of interest" description="Disordered" evidence="1">
    <location>
        <begin position="687"/>
        <end position="727"/>
    </location>
</feature>
<sequence length="849" mass="94427">MNPSRRKPIPPNIKKPVPDWHILVRTPMSDFNPRKSNLEKAMDEDLAELRIVMDMFLNGRMNEGDSLLRGRDKPESLYYSLGKSLVDTVKAGISFRRDDIENAMKSYEVTLKVASAQRKKSSSITGVGTVKAIGSWVAGNVGANSFKGMTRLEKHAELVYAETLLLKSAFSVLYHEDFWSLAEESVSFRSAFAIFNGLKCHFEAVEQELKAGGDISEYYLDEHLVSGLIFSYSLFNIVLSFMPTSIAKLLHFVGFPSDRDWGLALLNTAGQWDQYSGSYQETPFEFQERLKSRTNDGIRRQLCDIAVISIQVIAASFLPFRNVDYEFAEQINNHNLHKYPDSPFFLFMKARHAQVNARLEEAIAIHETIKVQPEWRNLGHASTVEQVMCAIMIGDYDLACTKSRILLRESNWSKAVFRYLAAITTMKRGWPKEEKRVPELMEKVEAGMQSFCGVEVFPETYCARKANRYLRERRLLLPDYDFLVLWNGFDMMPLTYLRVALSNIMVEVQRLDARLPPSMAAIADKPLPRGGYTLEATKVLLSTIRSGIHTLTKADKVKGYEHFYDDYCIAHYLLGIVAQKIALFPGEPFDIDMCTLAVKSYKTVFRYAPYVKDDTYMYYFSHYNLGVIMMSQGRLELAEEKFKYLLSVTSPTLSGLPSLMAGKGRNSLEAVVLARAHAAMFLLDEDRANSSNSSPNTSVDGKSNPSSLSSTENVHESGNSQNRNEKGWSLTSDTAMSLNGINAALGGMTVGAMTASTGSHSDRGSVNSGLASSPIISVPSSPKKAVPTSPTITVPTSPVNTTPINPINAVPASPISAVSSSPINPVSSPVKPPVRLPVNLPNSNSPYHF</sequence>
<feature type="compositionally biased region" description="Polar residues" evidence="1">
    <location>
        <begin position="689"/>
        <end position="722"/>
    </location>
</feature>
<dbReference type="GO" id="GO:0005829">
    <property type="term" value="C:cytosol"/>
    <property type="evidence" value="ECO:0007669"/>
    <property type="project" value="TreeGrafter"/>
</dbReference>
<dbReference type="InterPro" id="IPR019412">
    <property type="entry name" value="IML2/TPR_39"/>
</dbReference>
<evidence type="ECO:0000256" key="1">
    <source>
        <dbReference type="SAM" id="MobiDB-lite"/>
    </source>
</evidence>
<feature type="compositionally biased region" description="Polar residues" evidence="1">
    <location>
        <begin position="754"/>
        <end position="771"/>
    </location>
</feature>
<feature type="region of interest" description="Disordered" evidence="1">
    <location>
        <begin position="754"/>
        <end position="794"/>
    </location>
</feature>
<reference evidence="2" key="1">
    <citation type="journal article" date="2020" name="Fungal Divers.">
        <title>Resolving the Mortierellaceae phylogeny through synthesis of multi-gene phylogenetics and phylogenomics.</title>
        <authorList>
            <person name="Vandepol N."/>
            <person name="Liber J."/>
            <person name="Desiro A."/>
            <person name="Na H."/>
            <person name="Kennedy M."/>
            <person name="Barry K."/>
            <person name="Grigoriev I.V."/>
            <person name="Miller A.N."/>
            <person name="O'Donnell K."/>
            <person name="Stajich J.E."/>
            <person name="Bonito G."/>
        </authorList>
    </citation>
    <scope>NUCLEOTIDE SEQUENCE</scope>
    <source>
        <strain evidence="2">NRRL 2769</strain>
    </source>
</reference>
<dbReference type="Pfam" id="PF10300">
    <property type="entry name" value="Iml2-TPR_39"/>
    <property type="match status" value="2"/>
</dbReference>
<dbReference type="PANTHER" id="PTHR31859">
    <property type="entry name" value="TETRATRICOPEPTIDE REPEAT PROTEIN 39 FAMILY MEMBER"/>
    <property type="match status" value="1"/>
</dbReference>
<dbReference type="GO" id="GO:0005634">
    <property type="term" value="C:nucleus"/>
    <property type="evidence" value="ECO:0007669"/>
    <property type="project" value="TreeGrafter"/>
</dbReference>